<dbReference type="PANTHER" id="PTHR47064">
    <property type="entry name" value="PUTATIVE (AFU_ORTHOLOGUE AFUA_1G08990)-RELATED"/>
    <property type="match status" value="1"/>
</dbReference>
<evidence type="ECO:0000313" key="3">
    <source>
        <dbReference type="Proteomes" id="UP001309876"/>
    </source>
</evidence>
<dbReference type="InterPro" id="IPR052988">
    <property type="entry name" value="Oryzine_lactonohydrolase"/>
</dbReference>
<sequence length="311" mass="33983">MSIVNVDLLALATNPLYFSTLSVTNISTPAISLLSYDNSWSQSVLYTNATARLLVDLPYQAFHEGGVYDAATHALYVSSNYQSLQDPINMTIIHLNQDWSVNNITASQFPNLQEANGGTTFYPVGANISAPPPNQVWCDQGDFIHYSGLVSVNPESNSSNVVLNNFLGPRNFSSVNDARQHPITGDIWFTDAAYGYYQNFRPAPTIPQQVYRFEPATGVLQIVADGFVQPNGLEFSSDLKTLYVTDTGATGPDLNLTRPATIYAYNISPNHRTVSNRRTFAYVDSGLPDGIHADTSGNVWAGCGDGVHVWN</sequence>
<feature type="domain" description="SMP-30/Gluconolactonase/LRE-like region" evidence="1">
    <location>
        <begin position="64"/>
        <end position="309"/>
    </location>
</feature>
<dbReference type="EMBL" id="JAVRRJ010000002">
    <property type="protein sequence ID" value="KAK5089176.1"/>
    <property type="molecule type" value="Genomic_DNA"/>
</dbReference>
<proteinExistence type="predicted"/>
<gene>
    <name evidence="2" type="ORF">LTR05_003400</name>
</gene>
<name>A0AAN7YIX0_9EURO</name>
<dbReference type="AlphaFoldDB" id="A0AAN7YIX0"/>
<accession>A0AAN7YIX0</accession>
<dbReference type="InterPro" id="IPR013658">
    <property type="entry name" value="SGL"/>
</dbReference>
<dbReference type="PANTHER" id="PTHR47064:SF2">
    <property type="entry name" value="SMP-30_GLUCONOLACTONASE_LRE-LIKE REGION DOMAIN-CONTAINING PROTEIN-RELATED"/>
    <property type="match status" value="1"/>
</dbReference>
<dbReference type="Proteomes" id="UP001309876">
    <property type="component" value="Unassembled WGS sequence"/>
</dbReference>
<evidence type="ECO:0000259" key="1">
    <source>
        <dbReference type="Pfam" id="PF08450"/>
    </source>
</evidence>
<dbReference type="InterPro" id="IPR011042">
    <property type="entry name" value="6-blade_b-propeller_TolB-like"/>
</dbReference>
<comment type="caution">
    <text evidence="2">The sequence shown here is derived from an EMBL/GenBank/DDBJ whole genome shotgun (WGS) entry which is preliminary data.</text>
</comment>
<dbReference type="Gene3D" id="2.120.10.30">
    <property type="entry name" value="TolB, C-terminal domain"/>
    <property type="match status" value="1"/>
</dbReference>
<organism evidence="2 3">
    <name type="scientific">Lithohypha guttulata</name>
    <dbReference type="NCBI Taxonomy" id="1690604"/>
    <lineage>
        <taxon>Eukaryota</taxon>
        <taxon>Fungi</taxon>
        <taxon>Dikarya</taxon>
        <taxon>Ascomycota</taxon>
        <taxon>Pezizomycotina</taxon>
        <taxon>Eurotiomycetes</taxon>
        <taxon>Chaetothyriomycetidae</taxon>
        <taxon>Chaetothyriales</taxon>
        <taxon>Trichomeriaceae</taxon>
        <taxon>Lithohypha</taxon>
    </lineage>
</organism>
<dbReference type="SUPFAM" id="SSF63829">
    <property type="entry name" value="Calcium-dependent phosphotriesterase"/>
    <property type="match status" value="1"/>
</dbReference>
<protein>
    <recommendedName>
        <fullName evidence="1">SMP-30/Gluconolactonase/LRE-like region domain-containing protein</fullName>
    </recommendedName>
</protein>
<keyword evidence="3" id="KW-1185">Reference proteome</keyword>
<dbReference type="Pfam" id="PF08450">
    <property type="entry name" value="SGL"/>
    <property type="match status" value="1"/>
</dbReference>
<evidence type="ECO:0000313" key="2">
    <source>
        <dbReference type="EMBL" id="KAK5089176.1"/>
    </source>
</evidence>
<reference evidence="2 3" key="1">
    <citation type="submission" date="2023-08" db="EMBL/GenBank/DDBJ databases">
        <title>Black Yeasts Isolated from many extreme environments.</title>
        <authorList>
            <person name="Coleine C."/>
            <person name="Stajich J.E."/>
            <person name="Selbmann L."/>
        </authorList>
    </citation>
    <scope>NUCLEOTIDE SEQUENCE [LARGE SCALE GENOMIC DNA]</scope>
    <source>
        <strain evidence="2 3">CCFEE 5910</strain>
    </source>
</reference>